<dbReference type="Proteomes" id="UP000178349">
    <property type="component" value="Unassembled WGS sequence"/>
</dbReference>
<evidence type="ECO:0000313" key="1">
    <source>
        <dbReference type="EMBL" id="OGH85938.1"/>
    </source>
</evidence>
<accession>A0A1F6NQ17</accession>
<dbReference type="AlphaFoldDB" id="A0A1F6NQ17"/>
<sequence length="163" mass="18955">MRGTLAELASLATEVGEQVQKLDDQMNQEVFNNLLFRLNYLHSLAPNCLGVQEAFVSLYRRGFEDFEDRYVGPFVRHEEGWLMMFQQAGDNLDSPSDLLMGWDKLMSFFARKYLGNEAFAEFFKRMEVVIKRLVQASESDEYLHMLWSARLEHLIAWMLAGGE</sequence>
<name>A0A1F6NQ17_9BACT</name>
<gene>
    <name evidence="1" type="ORF">A2493_02600</name>
</gene>
<comment type="caution">
    <text evidence="1">The sequence shown here is derived from an EMBL/GenBank/DDBJ whole genome shotgun (WGS) entry which is preliminary data.</text>
</comment>
<evidence type="ECO:0000313" key="2">
    <source>
        <dbReference type="Proteomes" id="UP000178349"/>
    </source>
</evidence>
<organism evidence="1 2">
    <name type="scientific">Candidatus Magasanikbacteria bacterium RIFOXYC12_FULL_33_11</name>
    <dbReference type="NCBI Taxonomy" id="1798701"/>
    <lineage>
        <taxon>Bacteria</taxon>
        <taxon>Candidatus Magasanikiibacteriota</taxon>
    </lineage>
</organism>
<dbReference type="EMBL" id="MFQW01000034">
    <property type="protein sequence ID" value="OGH85938.1"/>
    <property type="molecule type" value="Genomic_DNA"/>
</dbReference>
<proteinExistence type="predicted"/>
<protein>
    <submittedName>
        <fullName evidence="1">Uncharacterized protein</fullName>
    </submittedName>
</protein>
<reference evidence="1 2" key="1">
    <citation type="journal article" date="2016" name="Nat. Commun.">
        <title>Thousands of microbial genomes shed light on interconnected biogeochemical processes in an aquifer system.</title>
        <authorList>
            <person name="Anantharaman K."/>
            <person name="Brown C.T."/>
            <person name="Hug L.A."/>
            <person name="Sharon I."/>
            <person name="Castelle C.J."/>
            <person name="Probst A.J."/>
            <person name="Thomas B.C."/>
            <person name="Singh A."/>
            <person name="Wilkins M.J."/>
            <person name="Karaoz U."/>
            <person name="Brodie E.L."/>
            <person name="Williams K.H."/>
            <person name="Hubbard S.S."/>
            <person name="Banfield J.F."/>
        </authorList>
    </citation>
    <scope>NUCLEOTIDE SEQUENCE [LARGE SCALE GENOMIC DNA]</scope>
</reference>